<dbReference type="InterPro" id="IPR006016">
    <property type="entry name" value="UspA"/>
</dbReference>
<feature type="domain" description="UspA" evidence="2">
    <location>
        <begin position="42"/>
        <end position="178"/>
    </location>
</feature>
<dbReference type="PRINTS" id="PR01438">
    <property type="entry name" value="UNVRSLSTRESS"/>
</dbReference>
<dbReference type="CDD" id="cd00293">
    <property type="entry name" value="USP-like"/>
    <property type="match status" value="2"/>
</dbReference>
<name>A0AA41KDT5_9EURY</name>
<protein>
    <submittedName>
        <fullName evidence="3">Universal stress protein</fullName>
    </submittedName>
</protein>
<keyword evidence="4" id="KW-1185">Reference proteome</keyword>
<dbReference type="InterPro" id="IPR014729">
    <property type="entry name" value="Rossmann-like_a/b/a_fold"/>
</dbReference>
<dbReference type="Gene3D" id="3.40.50.620">
    <property type="entry name" value="HUPs"/>
    <property type="match status" value="2"/>
</dbReference>
<dbReference type="PANTHER" id="PTHR46268">
    <property type="entry name" value="STRESS RESPONSE PROTEIN NHAX"/>
    <property type="match status" value="1"/>
</dbReference>
<comment type="caution">
    <text evidence="3">The sequence shown here is derived from an EMBL/GenBank/DDBJ whole genome shotgun (WGS) entry which is preliminary data.</text>
</comment>
<dbReference type="PANTHER" id="PTHR46268:SF6">
    <property type="entry name" value="UNIVERSAL STRESS PROTEIN UP12"/>
    <property type="match status" value="1"/>
</dbReference>
<dbReference type="Pfam" id="PF00582">
    <property type="entry name" value="Usp"/>
    <property type="match status" value="2"/>
</dbReference>
<dbReference type="AlphaFoldDB" id="A0AA41KDT5"/>
<dbReference type="Proteomes" id="UP001166304">
    <property type="component" value="Unassembled WGS sequence"/>
</dbReference>
<proteinExistence type="inferred from homology"/>
<evidence type="ECO:0000259" key="2">
    <source>
        <dbReference type="Pfam" id="PF00582"/>
    </source>
</evidence>
<organism evidence="3 4">
    <name type="scientific">Haloarcula salina</name>
    <dbReference type="NCBI Taxonomy" id="1429914"/>
    <lineage>
        <taxon>Archaea</taxon>
        <taxon>Methanobacteriati</taxon>
        <taxon>Methanobacteriota</taxon>
        <taxon>Stenosarchaea group</taxon>
        <taxon>Halobacteria</taxon>
        <taxon>Halobacteriales</taxon>
        <taxon>Haloarculaceae</taxon>
        <taxon>Haloarcula</taxon>
    </lineage>
</organism>
<evidence type="ECO:0000313" key="4">
    <source>
        <dbReference type="Proteomes" id="UP001166304"/>
    </source>
</evidence>
<sequence length="185" mass="19457">MGTYGRTGLDRFVLGSVAEQTLRDAPVPVMTVHEDTTLNLPFEDILVPTDGSDCASAAADLAIALAAASDATLHVVNVVDLGVVWGDMDTGTVLEALEAAGQRALDSVIERADAADVSTVEASVINGTPYRAIDTYAEENDADCIVMGTHGRTGLDRYLLGSVTERVIRLSDVPVFATKDFDAAE</sequence>
<dbReference type="SUPFAM" id="SSF52402">
    <property type="entry name" value="Adenine nucleotide alpha hydrolases-like"/>
    <property type="match status" value="2"/>
</dbReference>
<dbReference type="InterPro" id="IPR006015">
    <property type="entry name" value="Universal_stress_UspA"/>
</dbReference>
<gene>
    <name evidence="3" type="ORF">KTS37_18865</name>
</gene>
<feature type="domain" description="UspA" evidence="2">
    <location>
        <begin position="1"/>
        <end position="33"/>
    </location>
</feature>
<accession>A0AA41KDT5</accession>
<reference evidence="3" key="1">
    <citation type="submission" date="2021-06" db="EMBL/GenBank/DDBJ databases">
        <title>New haloarchaea isolates fom saline soil.</title>
        <authorList>
            <person name="Duran-Viseras A."/>
            <person name="Sanchez-Porro C.S."/>
            <person name="Ventosa A."/>
        </authorList>
    </citation>
    <scope>NUCLEOTIDE SEQUENCE</scope>
    <source>
        <strain evidence="3">JCM 18369</strain>
    </source>
</reference>
<evidence type="ECO:0000256" key="1">
    <source>
        <dbReference type="ARBA" id="ARBA00008791"/>
    </source>
</evidence>
<comment type="similarity">
    <text evidence="1">Belongs to the universal stress protein A family.</text>
</comment>
<evidence type="ECO:0000313" key="3">
    <source>
        <dbReference type="EMBL" id="MBV0903850.1"/>
    </source>
</evidence>
<dbReference type="EMBL" id="JAHQXE010000007">
    <property type="protein sequence ID" value="MBV0903850.1"/>
    <property type="molecule type" value="Genomic_DNA"/>
</dbReference>